<protein>
    <submittedName>
        <fullName evidence="2">Uncharacterized protein</fullName>
    </submittedName>
</protein>
<feature type="region of interest" description="Disordered" evidence="1">
    <location>
        <begin position="40"/>
        <end position="65"/>
    </location>
</feature>
<evidence type="ECO:0000313" key="3">
    <source>
        <dbReference type="Proteomes" id="UP001501237"/>
    </source>
</evidence>
<reference evidence="3" key="1">
    <citation type="journal article" date="2019" name="Int. J. Syst. Evol. Microbiol.">
        <title>The Global Catalogue of Microorganisms (GCM) 10K type strain sequencing project: providing services to taxonomists for standard genome sequencing and annotation.</title>
        <authorList>
            <consortium name="The Broad Institute Genomics Platform"/>
            <consortium name="The Broad Institute Genome Sequencing Center for Infectious Disease"/>
            <person name="Wu L."/>
            <person name="Ma J."/>
        </authorList>
    </citation>
    <scope>NUCLEOTIDE SEQUENCE [LARGE SCALE GENOMIC DNA]</scope>
    <source>
        <strain evidence="3">JCM 9377</strain>
    </source>
</reference>
<gene>
    <name evidence="2" type="ORF">GCM10010468_31200</name>
</gene>
<proteinExistence type="predicted"/>
<dbReference type="Proteomes" id="UP001501237">
    <property type="component" value="Unassembled WGS sequence"/>
</dbReference>
<keyword evidence="3" id="KW-1185">Reference proteome</keyword>
<name>A0ABP6Q9U9_9ACTN</name>
<comment type="caution">
    <text evidence="2">The sequence shown here is derived from an EMBL/GenBank/DDBJ whole genome shotgun (WGS) entry which is preliminary data.</text>
</comment>
<feature type="compositionally biased region" description="Basic and acidic residues" evidence="1">
    <location>
        <begin position="40"/>
        <end position="53"/>
    </location>
</feature>
<organism evidence="2 3">
    <name type="scientific">Actinocorallia longicatena</name>
    <dbReference type="NCBI Taxonomy" id="111803"/>
    <lineage>
        <taxon>Bacteria</taxon>
        <taxon>Bacillati</taxon>
        <taxon>Actinomycetota</taxon>
        <taxon>Actinomycetes</taxon>
        <taxon>Streptosporangiales</taxon>
        <taxon>Thermomonosporaceae</taxon>
        <taxon>Actinocorallia</taxon>
    </lineage>
</organism>
<sequence>MTSPHILTGEYDHGFRALSPGTFSRLSIASHQAKEILDSPNQDFHKVPEKPNTHELASPDECGES</sequence>
<accession>A0ABP6Q9U9</accession>
<dbReference type="EMBL" id="BAAAUV010000007">
    <property type="protein sequence ID" value="GAA3212091.1"/>
    <property type="molecule type" value="Genomic_DNA"/>
</dbReference>
<evidence type="ECO:0000256" key="1">
    <source>
        <dbReference type="SAM" id="MobiDB-lite"/>
    </source>
</evidence>
<evidence type="ECO:0000313" key="2">
    <source>
        <dbReference type="EMBL" id="GAA3212091.1"/>
    </source>
</evidence>